<keyword evidence="1" id="KW-0472">Membrane</keyword>
<feature type="transmembrane region" description="Helical" evidence="1">
    <location>
        <begin position="6"/>
        <end position="29"/>
    </location>
</feature>
<feature type="transmembrane region" description="Helical" evidence="1">
    <location>
        <begin position="101"/>
        <end position="124"/>
    </location>
</feature>
<dbReference type="OrthoDB" id="4822551at2"/>
<proteinExistence type="predicted"/>
<feature type="transmembrane region" description="Helical" evidence="1">
    <location>
        <begin position="41"/>
        <end position="63"/>
    </location>
</feature>
<dbReference type="InterPro" id="IPR006976">
    <property type="entry name" value="VanZ-like"/>
</dbReference>
<feature type="transmembrane region" description="Helical" evidence="1">
    <location>
        <begin position="211"/>
        <end position="235"/>
    </location>
</feature>
<keyword evidence="1" id="KW-0812">Transmembrane</keyword>
<feature type="transmembrane region" description="Helical" evidence="1">
    <location>
        <begin position="255"/>
        <end position="280"/>
    </location>
</feature>
<dbReference type="Pfam" id="PF04892">
    <property type="entry name" value="VanZ"/>
    <property type="match status" value="1"/>
</dbReference>
<evidence type="ECO:0000313" key="3">
    <source>
        <dbReference type="EMBL" id="EYT47949.1"/>
    </source>
</evidence>
<dbReference type="AlphaFoldDB" id="A0A022KR75"/>
<sequence>MSDYPILAALGITVGTGCFLAILVPLLIVQYWRYGRLSATRLLGTAAVSVYLCSLIAFTLFPLPTVAEACGLRTGPILQAIPFGFVADIAEEAAKTSLPGALTGFVTLQVVLNVVLFVPFGILARGMTHRGVAFTTAAGFGLSLLVEATQYSGVWGLYPCGFRVADVDDLMTNTAGALIGALLAPLGVGWIRPAAALRTAAPPAVNAPRRLLGMALDWFAFTTVAVIATVVLMAAKVLMLGQDATQATAPTSIEQGLAALVAAVLVLAVPALVGSGASVGQRLVGIAPVWANGHSSLPRSLLRASAVGGVYAAGRVLPALLDGWPLLPGLISGVSGLVVLVAVISALIGDHRGLSGWVSGARMVDRRRLLSPGSTL</sequence>
<feature type="domain" description="VanZ-like" evidence="2">
    <location>
        <begin position="50"/>
        <end position="186"/>
    </location>
</feature>
<dbReference type="EMBL" id="AORC01000021">
    <property type="protein sequence ID" value="EYT47949.1"/>
    <property type="molecule type" value="Genomic_DNA"/>
</dbReference>
<dbReference type="PANTHER" id="PTHR36834">
    <property type="entry name" value="MEMBRANE PROTEIN-RELATED"/>
    <property type="match status" value="1"/>
</dbReference>
<accession>A0A022KR75</accession>
<keyword evidence="4" id="KW-1185">Reference proteome</keyword>
<dbReference type="RefSeq" id="WP_017824172.1">
    <property type="nucleotide sequence ID" value="NZ_AORC01000021.1"/>
</dbReference>
<protein>
    <recommendedName>
        <fullName evidence="2">VanZ-like domain-containing protein</fullName>
    </recommendedName>
</protein>
<evidence type="ECO:0000313" key="4">
    <source>
        <dbReference type="Proteomes" id="UP000019754"/>
    </source>
</evidence>
<reference evidence="3 4" key="1">
    <citation type="journal article" date="2013" name="Genome Announc.">
        <title>Draft genome sequence of an Actinobacterium, Brachybacterium muris strain UCD-AY4.</title>
        <authorList>
            <person name="Lo J.R."/>
            <person name="Lang J.M."/>
            <person name="Darling A.E."/>
            <person name="Eisen J.A."/>
            <person name="Coil D.A."/>
        </authorList>
    </citation>
    <scope>NUCLEOTIDE SEQUENCE [LARGE SCALE GENOMIC DNA]</scope>
    <source>
        <strain evidence="3 4">UCD-AY4</strain>
    </source>
</reference>
<dbReference type="PANTHER" id="PTHR36834:SF1">
    <property type="entry name" value="INTEGRAL MEMBRANE PROTEIN"/>
    <property type="match status" value="1"/>
</dbReference>
<dbReference type="InterPro" id="IPR053150">
    <property type="entry name" value="Teicoplanin_resist-assoc"/>
</dbReference>
<dbReference type="Proteomes" id="UP000019754">
    <property type="component" value="Unassembled WGS sequence"/>
</dbReference>
<dbReference type="STRING" id="1249481.D641_0114235"/>
<evidence type="ECO:0000256" key="1">
    <source>
        <dbReference type="SAM" id="Phobius"/>
    </source>
</evidence>
<gene>
    <name evidence="3" type="ORF">D641_0114235</name>
</gene>
<keyword evidence="1" id="KW-1133">Transmembrane helix</keyword>
<evidence type="ECO:0000259" key="2">
    <source>
        <dbReference type="Pfam" id="PF04892"/>
    </source>
</evidence>
<feature type="transmembrane region" description="Helical" evidence="1">
    <location>
        <begin position="131"/>
        <end position="150"/>
    </location>
</feature>
<dbReference type="HOGENOM" id="CLU_042608_0_1_11"/>
<comment type="caution">
    <text evidence="3">The sequence shown here is derived from an EMBL/GenBank/DDBJ whole genome shotgun (WGS) entry which is preliminary data.</text>
</comment>
<organism evidence="3 4">
    <name type="scientific">Brachybacterium muris UCD-AY4</name>
    <dbReference type="NCBI Taxonomy" id="1249481"/>
    <lineage>
        <taxon>Bacteria</taxon>
        <taxon>Bacillati</taxon>
        <taxon>Actinomycetota</taxon>
        <taxon>Actinomycetes</taxon>
        <taxon>Micrococcales</taxon>
        <taxon>Dermabacteraceae</taxon>
        <taxon>Brachybacterium</taxon>
    </lineage>
</organism>
<feature type="transmembrane region" description="Helical" evidence="1">
    <location>
        <begin position="170"/>
        <end position="191"/>
    </location>
</feature>
<name>A0A022KR75_9MICO</name>
<feature type="transmembrane region" description="Helical" evidence="1">
    <location>
        <begin position="327"/>
        <end position="348"/>
    </location>
</feature>